<dbReference type="EMBL" id="JAMKFB020000020">
    <property type="protein sequence ID" value="KAL0165209.1"/>
    <property type="molecule type" value="Genomic_DNA"/>
</dbReference>
<dbReference type="Proteomes" id="UP001529510">
    <property type="component" value="Unassembled WGS sequence"/>
</dbReference>
<gene>
    <name evidence="5" type="ORF">M9458_040962</name>
</gene>
<dbReference type="InterPro" id="IPR036961">
    <property type="entry name" value="Kinesin_motor_dom_sf"/>
</dbReference>
<dbReference type="Gene3D" id="3.40.850.10">
    <property type="entry name" value="Kinesin motor domain"/>
    <property type="match status" value="1"/>
</dbReference>
<keyword evidence="6" id="KW-1185">Reference proteome</keyword>
<evidence type="ECO:0000256" key="3">
    <source>
        <dbReference type="PROSITE-ProRule" id="PRU00283"/>
    </source>
</evidence>
<reference evidence="5 6" key="1">
    <citation type="submission" date="2024-05" db="EMBL/GenBank/DDBJ databases">
        <title>Genome sequencing and assembly of Indian major carp, Cirrhinus mrigala (Hamilton, 1822).</title>
        <authorList>
            <person name="Mohindra V."/>
            <person name="Chowdhury L.M."/>
            <person name="Lal K."/>
            <person name="Jena J.K."/>
        </authorList>
    </citation>
    <scope>NUCLEOTIDE SEQUENCE [LARGE SCALE GENOMIC DNA]</scope>
    <source>
        <strain evidence="5">CM1030</strain>
        <tissue evidence="5">Blood</tissue>
    </source>
</reference>
<dbReference type="GO" id="GO:0048731">
    <property type="term" value="P:system development"/>
    <property type="evidence" value="ECO:0007669"/>
    <property type="project" value="UniProtKB-ARBA"/>
</dbReference>
<dbReference type="GO" id="GO:0005524">
    <property type="term" value="F:ATP binding"/>
    <property type="evidence" value="ECO:0007669"/>
    <property type="project" value="UniProtKB-KW"/>
</dbReference>
<comment type="caution">
    <text evidence="5">The sequence shown here is derived from an EMBL/GenBank/DDBJ whole genome shotgun (WGS) entry which is preliminary data.</text>
</comment>
<dbReference type="SUPFAM" id="SSF52540">
    <property type="entry name" value="P-loop containing nucleoside triphosphate hydrolases"/>
    <property type="match status" value="1"/>
</dbReference>
<dbReference type="AlphaFoldDB" id="A0ABD0NTG9"/>
<evidence type="ECO:0000259" key="4">
    <source>
        <dbReference type="PROSITE" id="PS50067"/>
    </source>
</evidence>
<organism evidence="5 6">
    <name type="scientific">Cirrhinus mrigala</name>
    <name type="common">Mrigala</name>
    <dbReference type="NCBI Taxonomy" id="683832"/>
    <lineage>
        <taxon>Eukaryota</taxon>
        <taxon>Metazoa</taxon>
        <taxon>Chordata</taxon>
        <taxon>Craniata</taxon>
        <taxon>Vertebrata</taxon>
        <taxon>Euteleostomi</taxon>
        <taxon>Actinopterygii</taxon>
        <taxon>Neopterygii</taxon>
        <taxon>Teleostei</taxon>
        <taxon>Ostariophysi</taxon>
        <taxon>Cypriniformes</taxon>
        <taxon>Cyprinidae</taxon>
        <taxon>Labeoninae</taxon>
        <taxon>Labeonini</taxon>
        <taxon>Cirrhinus</taxon>
    </lineage>
</organism>
<protein>
    <recommendedName>
        <fullName evidence="4">Kinesin motor domain-containing protein</fullName>
    </recommendedName>
</protein>
<dbReference type="InterPro" id="IPR027417">
    <property type="entry name" value="P-loop_NTPase"/>
</dbReference>
<feature type="non-terminal residue" evidence="5">
    <location>
        <position position="51"/>
    </location>
</feature>
<comment type="similarity">
    <text evidence="3">Belongs to the TRAFAC class myosin-kinesin ATPase superfamily. Kinesin family.</text>
</comment>
<keyword evidence="1" id="KW-0547">Nucleotide-binding</keyword>
<evidence type="ECO:0000313" key="6">
    <source>
        <dbReference type="Proteomes" id="UP001529510"/>
    </source>
</evidence>
<evidence type="ECO:0000313" key="5">
    <source>
        <dbReference type="EMBL" id="KAL0165209.1"/>
    </source>
</evidence>
<evidence type="ECO:0000256" key="2">
    <source>
        <dbReference type="ARBA" id="ARBA00022840"/>
    </source>
</evidence>
<sequence length="51" mass="5833">KVVHDDGSGRSTGSLFERTIQEQREGESFTVEVSYMEIYNEKVRDLLDPKG</sequence>
<dbReference type="InterPro" id="IPR001752">
    <property type="entry name" value="Kinesin_motor_dom"/>
</dbReference>
<dbReference type="PROSITE" id="PS50067">
    <property type="entry name" value="KINESIN_MOTOR_2"/>
    <property type="match status" value="1"/>
</dbReference>
<name>A0ABD0NTG9_CIRMR</name>
<accession>A0ABD0NTG9</accession>
<feature type="non-terminal residue" evidence="5">
    <location>
        <position position="1"/>
    </location>
</feature>
<keyword evidence="2" id="KW-0067">ATP-binding</keyword>
<dbReference type="Pfam" id="PF00225">
    <property type="entry name" value="Kinesin"/>
    <property type="match status" value="1"/>
</dbReference>
<feature type="domain" description="Kinesin motor" evidence="4">
    <location>
        <begin position="1"/>
        <end position="51"/>
    </location>
</feature>
<evidence type="ECO:0000256" key="1">
    <source>
        <dbReference type="ARBA" id="ARBA00022741"/>
    </source>
</evidence>
<proteinExistence type="inferred from homology"/>
<comment type="caution">
    <text evidence="3">Lacks conserved residue(s) required for the propagation of feature annotation.</text>
</comment>